<accession>A0A0V1A4T4</accession>
<evidence type="ECO:0000313" key="1">
    <source>
        <dbReference type="EMBL" id="KRY19816.1"/>
    </source>
</evidence>
<sequence length="470" mass="53544">MAHQLLFSYMQCNSHPHTAVAPMGRPVANETPIARNNRLRTMDQEKTSARHCNSGCKLSTNPTARWDFFPNSTTRLATEITDACDIPFPFRWYLKLFFIPSQRGFGFITNKLEGIEKGMRGKCPHAHTPLLPVVTDDDISQRYCWNNLNEKIALQRVVTLSTVCPFLFVNRVDCGCRPSQGRWRRVLQKRGIFGLFVRIFVHLLTRRCRVIVIAPGRQPGSERAVPILFFFVPILKFLSTTASFDASCDSLGRLGTCCVALKNGELYSLWNKRQASLWNISGRIQKVGRLKAVRVLEHSGKRRERSPPLVERCLNGIRSTRVASVVYCAKRARRCLAQLESHLTRVRIGTAPFDLYYWNLDAKEEGKVPLFIHPFISIINASGQVHTGDMPSCIIVNNWIGHKRVRHVPTVRQKAFFRFKLTWSHCLLTSTYKKAVPTTWLTTLFAPLIKQTLPTEAAGQFAYRPTICQV</sequence>
<keyword evidence="2" id="KW-1185">Reference proteome</keyword>
<name>A0A0V1A4T4_9BILA</name>
<comment type="caution">
    <text evidence="1">The sequence shown here is derived from an EMBL/GenBank/DDBJ whole genome shotgun (WGS) entry which is preliminary data.</text>
</comment>
<gene>
    <name evidence="1" type="ORF">T12_1930</name>
</gene>
<dbReference type="OrthoDB" id="10538462at2759"/>
<proteinExistence type="predicted"/>
<organism evidence="1 2">
    <name type="scientific">Trichinella patagoniensis</name>
    <dbReference type="NCBI Taxonomy" id="990121"/>
    <lineage>
        <taxon>Eukaryota</taxon>
        <taxon>Metazoa</taxon>
        <taxon>Ecdysozoa</taxon>
        <taxon>Nematoda</taxon>
        <taxon>Enoplea</taxon>
        <taxon>Dorylaimia</taxon>
        <taxon>Trichinellida</taxon>
        <taxon>Trichinellidae</taxon>
        <taxon>Trichinella</taxon>
    </lineage>
</organism>
<protein>
    <submittedName>
        <fullName evidence="1">Uncharacterized protein</fullName>
    </submittedName>
</protein>
<reference evidence="1 2" key="1">
    <citation type="submission" date="2015-01" db="EMBL/GenBank/DDBJ databases">
        <title>Evolution of Trichinella species and genotypes.</title>
        <authorList>
            <person name="Korhonen P.K."/>
            <person name="Edoardo P."/>
            <person name="Giuseppe L.R."/>
            <person name="Gasser R.B."/>
        </authorList>
    </citation>
    <scope>NUCLEOTIDE SEQUENCE [LARGE SCALE GENOMIC DNA]</scope>
    <source>
        <strain evidence="1">ISS2496</strain>
    </source>
</reference>
<evidence type="ECO:0000313" key="2">
    <source>
        <dbReference type="Proteomes" id="UP000054783"/>
    </source>
</evidence>
<dbReference type="Proteomes" id="UP000054783">
    <property type="component" value="Unassembled WGS sequence"/>
</dbReference>
<dbReference type="EMBL" id="JYDQ01000031">
    <property type="protein sequence ID" value="KRY19816.1"/>
    <property type="molecule type" value="Genomic_DNA"/>
</dbReference>
<dbReference type="AlphaFoldDB" id="A0A0V1A4T4"/>